<dbReference type="EMBL" id="CM039429">
    <property type="protein sequence ID" value="KAI4347837.1"/>
    <property type="molecule type" value="Genomic_DNA"/>
</dbReference>
<comment type="caution">
    <text evidence="1">The sequence shown here is derived from an EMBL/GenBank/DDBJ whole genome shotgun (WGS) entry which is preliminary data.</text>
</comment>
<organism evidence="1 2">
    <name type="scientific">Bauhinia variegata</name>
    <name type="common">Purple orchid tree</name>
    <name type="synonym">Phanera variegata</name>
    <dbReference type="NCBI Taxonomy" id="167791"/>
    <lineage>
        <taxon>Eukaryota</taxon>
        <taxon>Viridiplantae</taxon>
        <taxon>Streptophyta</taxon>
        <taxon>Embryophyta</taxon>
        <taxon>Tracheophyta</taxon>
        <taxon>Spermatophyta</taxon>
        <taxon>Magnoliopsida</taxon>
        <taxon>eudicotyledons</taxon>
        <taxon>Gunneridae</taxon>
        <taxon>Pentapetalae</taxon>
        <taxon>rosids</taxon>
        <taxon>fabids</taxon>
        <taxon>Fabales</taxon>
        <taxon>Fabaceae</taxon>
        <taxon>Cercidoideae</taxon>
        <taxon>Cercideae</taxon>
        <taxon>Bauhiniinae</taxon>
        <taxon>Bauhinia</taxon>
    </lineage>
</organism>
<proteinExistence type="predicted"/>
<name>A0ACB9PIF2_BAUVA</name>
<reference evidence="1 2" key="1">
    <citation type="journal article" date="2022" name="DNA Res.">
        <title>Chromosomal-level genome assembly of the orchid tree Bauhinia variegata (Leguminosae; Cercidoideae) supports the allotetraploid origin hypothesis of Bauhinia.</title>
        <authorList>
            <person name="Zhong Y."/>
            <person name="Chen Y."/>
            <person name="Zheng D."/>
            <person name="Pang J."/>
            <person name="Liu Y."/>
            <person name="Luo S."/>
            <person name="Meng S."/>
            <person name="Qian L."/>
            <person name="Wei D."/>
            <person name="Dai S."/>
            <person name="Zhou R."/>
        </authorList>
    </citation>
    <scope>NUCLEOTIDE SEQUENCE [LARGE SCALE GENOMIC DNA]</scope>
    <source>
        <strain evidence="1">BV-YZ2020</strain>
    </source>
</reference>
<gene>
    <name evidence="1" type="ORF">L6164_008616</name>
</gene>
<keyword evidence="2" id="KW-1185">Reference proteome</keyword>
<evidence type="ECO:0000313" key="1">
    <source>
        <dbReference type="EMBL" id="KAI4347837.1"/>
    </source>
</evidence>
<dbReference type="Proteomes" id="UP000828941">
    <property type="component" value="Chromosome 4"/>
</dbReference>
<accession>A0ACB9PIF2</accession>
<evidence type="ECO:0000313" key="2">
    <source>
        <dbReference type="Proteomes" id="UP000828941"/>
    </source>
</evidence>
<protein>
    <submittedName>
        <fullName evidence="1">Uncharacterized protein</fullName>
    </submittedName>
</protein>
<sequence>MIVEDERHTYSCHFDYSYNHSSNDEVATEVSYRLLLDLPVDFQICLRNRADVRQR</sequence>